<dbReference type="EMBL" id="JAPDGR010000304">
    <property type="protein sequence ID" value="KAJ2991848.1"/>
    <property type="molecule type" value="Genomic_DNA"/>
</dbReference>
<evidence type="ECO:0000313" key="1">
    <source>
        <dbReference type="EMBL" id="KAJ2991848.1"/>
    </source>
</evidence>
<dbReference type="Proteomes" id="UP001143856">
    <property type="component" value="Unassembled WGS sequence"/>
</dbReference>
<comment type="caution">
    <text evidence="1">The sequence shown here is derived from an EMBL/GenBank/DDBJ whole genome shotgun (WGS) entry which is preliminary data.</text>
</comment>
<sequence length="348" mass="37766">MTTILTFVFFGLYCHVLAAQLDKATSIVAGQPVYYGTAVDHPPALPTIVYNCDRLRAICWNLAEFMNDQTNPGYGAFPLIFHVDTHRNRKNTRRSFSCPDDWQSRHLGNTCGNVPNQPPVQPGNLPPIVVDKVEPGEPEPWNPRGPLFNNEIPNLFQTASSGMFFSCEEMPAASWIEGGDGGPPYVHVNCAPMDLSCQSIQWASVSDVYPNTRSEQNWQGQSHNAISSYARVRSGGAATVMRFALSVANLGAGSPTAAYVKLPGLNGSPDNTAVVNARAKVPEPKARRSYTECEGAFCHELNGKHGFDFDDIKVPPPPTPAAVVGRADQVESDGPEETGEFATVYIIA</sequence>
<reference evidence="1" key="1">
    <citation type="submission" date="2022-10" db="EMBL/GenBank/DDBJ databases">
        <title>Genome Sequence of Xylaria curta.</title>
        <authorList>
            <person name="Buettner E."/>
        </authorList>
    </citation>
    <scope>NUCLEOTIDE SEQUENCE</scope>
    <source>
        <strain evidence="1">Babe10</strain>
    </source>
</reference>
<proteinExistence type="predicted"/>
<name>A0ACC1PH92_9PEZI</name>
<accession>A0ACC1PH92</accession>
<keyword evidence="2" id="KW-1185">Reference proteome</keyword>
<protein>
    <submittedName>
        <fullName evidence="1">Uncharacterized protein</fullName>
    </submittedName>
</protein>
<evidence type="ECO:0000313" key="2">
    <source>
        <dbReference type="Proteomes" id="UP001143856"/>
    </source>
</evidence>
<organism evidence="1 2">
    <name type="scientific">Xylaria curta</name>
    <dbReference type="NCBI Taxonomy" id="42375"/>
    <lineage>
        <taxon>Eukaryota</taxon>
        <taxon>Fungi</taxon>
        <taxon>Dikarya</taxon>
        <taxon>Ascomycota</taxon>
        <taxon>Pezizomycotina</taxon>
        <taxon>Sordariomycetes</taxon>
        <taxon>Xylariomycetidae</taxon>
        <taxon>Xylariales</taxon>
        <taxon>Xylariaceae</taxon>
        <taxon>Xylaria</taxon>
    </lineage>
</organism>
<gene>
    <name evidence="1" type="ORF">NUW58_g2369</name>
</gene>